<organism evidence="1">
    <name type="scientific">Petromyzon marinus</name>
    <name type="common">Sea lamprey</name>
    <dbReference type="NCBI Taxonomy" id="7757"/>
    <lineage>
        <taxon>Eukaryota</taxon>
        <taxon>Metazoa</taxon>
        <taxon>Chordata</taxon>
        <taxon>Craniata</taxon>
        <taxon>Vertebrata</taxon>
        <taxon>Cyclostomata</taxon>
        <taxon>Hyperoartia</taxon>
        <taxon>Petromyzontiformes</taxon>
        <taxon>Petromyzontidae</taxon>
        <taxon>Petromyzon</taxon>
    </lineage>
</organism>
<dbReference type="Gene3D" id="3.80.10.10">
    <property type="entry name" value="Ribonuclease Inhibitor"/>
    <property type="match status" value="1"/>
</dbReference>
<sequence length="29" mass="3377">TLNQLQSIPKGVFDRLTNLQDLRLHTNQL</sequence>
<dbReference type="GeneTree" id="ENSGT01140000286079"/>
<evidence type="ECO:0000313" key="1">
    <source>
        <dbReference type="Ensembl" id="ENSPMAP00000011228.1"/>
    </source>
</evidence>
<proteinExistence type="predicted"/>
<reference evidence="1" key="1">
    <citation type="submission" date="2025-08" db="UniProtKB">
        <authorList>
            <consortium name="Ensembl"/>
        </authorList>
    </citation>
    <scope>IDENTIFICATION</scope>
</reference>
<reference evidence="1" key="2">
    <citation type="submission" date="2025-09" db="UniProtKB">
        <authorList>
            <consortium name="Ensembl"/>
        </authorList>
    </citation>
    <scope>IDENTIFICATION</scope>
</reference>
<dbReference type="SUPFAM" id="SSF52058">
    <property type="entry name" value="L domain-like"/>
    <property type="match status" value="1"/>
</dbReference>
<evidence type="ECO:0008006" key="2">
    <source>
        <dbReference type="Google" id="ProtNLM"/>
    </source>
</evidence>
<dbReference type="AlphaFoldDB" id="S4S186"/>
<dbReference type="HOGENOM" id="CLU_000288_148_1_1"/>
<dbReference type="InterPro" id="IPR032675">
    <property type="entry name" value="LRR_dom_sf"/>
</dbReference>
<name>S4S186_PETMA</name>
<accession>S4S186</accession>
<dbReference type="Ensembl" id="ENSPMAT00000011274.1">
    <property type="protein sequence ID" value="ENSPMAP00000011228.1"/>
    <property type="gene ID" value="ENSPMAG00000010248.1"/>
</dbReference>
<protein>
    <recommendedName>
        <fullName evidence="2">Variable lymphocyte receptor A cassette</fullName>
    </recommendedName>
</protein>